<gene>
    <name evidence="3" type="ORF">OMP38_09435</name>
</gene>
<dbReference type="Proteomes" id="UP001153387">
    <property type="component" value="Unassembled WGS sequence"/>
</dbReference>
<feature type="transmembrane region" description="Helical" evidence="1">
    <location>
        <begin position="94"/>
        <end position="119"/>
    </location>
</feature>
<keyword evidence="1" id="KW-0472">Membrane</keyword>
<dbReference type="EMBL" id="JAPDHZ010000002">
    <property type="protein sequence ID" value="MDG0791064.1"/>
    <property type="molecule type" value="Genomic_DNA"/>
</dbReference>
<dbReference type="PANTHER" id="PTHR36109">
    <property type="entry name" value="MEMBRANE PROTEIN-RELATED"/>
    <property type="match status" value="1"/>
</dbReference>
<keyword evidence="4" id="KW-1185">Reference proteome</keyword>
<name>A0A9X4KGE7_9BACL</name>
<reference evidence="3 4" key="1">
    <citation type="submission" date="2022-10" db="EMBL/GenBank/DDBJ databases">
        <title>Comparative genomic analysis of Cohnella hashimotonis sp. nov., isolated from the International Space Station.</title>
        <authorList>
            <person name="Simpson A."/>
            <person name="Venkateswaran K."/>
        </authorList>
    </citation>
    <scope>NUCLEOTIDE SEQUENCE [LARGE SCALE GENOMIC DNA]</scope>
    <source>
        <strain evidence="3 4">DSM 18997</strain>
    </source>
</reference>
<accession>A0A9X4KGE7</accession>
<dbReference type="AlphaFoldDB" id="A0A9X4KGE7"/>
<feature type="transmembrane region" description="Helical" evidence="1">
    <location>
        <begin position="62"/>
        <end position="82"/>
    </location>
</feature>
<dbReference type="Pfam" id="PF11181">
    <property type="entry name" value="YflT"/>
    <property type="match status" value="1"/>
</dbReference>
<organism evidence="3 4">
    <name type="scientific">Cohnella ginsengisoli</name>
    <dbReference type="NCBI Taxonomy" id="425004"/>
    <lineage>
        <taxon>Bacteria</taxon>
        <taxon>Bacillati</taxon>
        <taxon>Bacillota</taxon>
        <taxon>Bacilli</taxon>
        <taxon>Bacillales</taxon>
        <taxon>Paenibacillaceae</taxon>
        <taxon>Cohnella</taxon>
    </lineage>
</organism>
<dbReference type="InterPro" id="IPR052948">
    <property type="entry name" value="Low_temp-induced_all0457"/>
</dbReference>
<feature type="domain" description="General stress protein 17M-like" evidence="2">
    <location>
        <begin position="4"/>
        <end position="68"/>
    </location>
</feature>
<comment type="caution">
    <text evidence="3">The sequence shown here is derived from an EMBL/GenBank/DDBJ whole genome shotgun (WGS) entry which is preliminary data.</text>
</comment>
<evidence type="ECO:0000256" key="1">
    <source>
        <dbReference type="SAM" id="Phobius"/>
    </source>
</evidence>
<keyword evidence="1" id="KW-0812">Transmembrane</keyword>
<dbReference type="RefSeq" id="WP_277564845.1">
    <property type="nucleotide sequence ID" value="NZ_JAPDHZ010000002.1"/>
</dbReference>
<evidence type="ECO:0000313" key="3">
    <source>
        <dbReference type="EMBL" id="MDG0791064.1"/>
    </source>
</evidence>
<keyword evidence="1" id="KW-1133">Transmembrane helix</keyword>
<evidence type="ECO:0000313" key="4">
    <source>
        <dbReference type="Proteomes" id="UP001153387"/>
    </source>
</evidence>
<dbReference type="PANTHER" id="PTHR36109:SF2">
    <property type="entry name" value="MEMBRANE PROTEIN"/>
    <property type="match status" value="1"/>
</dbReference>
<evidence type="ECO:0000259" key="2">
    <source>
        <dbReference type="Pfam" id="PF11181"/>
    </source>
</evidence>
<proteinExistence type="predicted"/>
<sequence length="212" mass="22038">MLTPIVGTFRDEQDVIGAIEALKAAGWSKDDISVVSHKREAVHHVDTVTGTNSAEGMVTGGVAGAFLGGTAGLLATAGLLFIPGLGPLLAAGPIATVIAGAAVGGSTGTLIGGLAGLGIPDREAEIYKTLVEQDHLLVIVRADDENRSRAESIFQAYGAVEPRSTPVSFEPTPKQDTAREPAEEMRVYISAKDGDVQTPVKEFVVPHESREV</sequence>
<protein>
    <submittedName>
        <fullName evidence="3">General stress protein</fullName>
    </submittedName>
</protein>
<dbReference type="InterPro" id="IPR025889">
    <property type="entry name" value="GSP17M-like_dom"/>
</dbReference>